<dbReference type="eggNOG" id="COG5304">
    <property type="taxonomic scope" value="Bacteria"/>
</dbReference>
<protein>
    <recommendedName>
        <fullName evidence="3">Antitoxin</fullName>
    </recommendedName>
</protein>
<dbReference type="EMBL" id="DF820468">
    <property type="protein sequence ID" value="GAK58797.1"/>
    <property type="molecule type" value="Genomic_DNA"/>
</dbReference>
<dbReference type="HOGENOM" id="CLU_171731_0_0_0"/>
<keyword evidence="2" id="KW-1185">Reference proteome</keyword>
<name>A0A081C2J2_VECG1</name>
<gene>
    <name evidence="1" type="ORF">U27_05772</name>
</gene>
<evidence type="ECO:0000313" key="2">
    <source>
        <dbReference type="Proteomes" id="UP000030661"/>
    </source>
</evidence>
<organism evidence="1">
    <name type="scientific">Vecturithrix granuli</name>
    <dbReference type="NCBI Taxonomy" id="1499967"/>
    <lineage>
        <taxon>Bacteria</taxon>
        <taxon>Candidatus Moduliflexota</taxon>
        <taxon>Candidatus Vecturitrichia</taxon>
        <taxon>Candidatus Vecturitrichales</taxon>
        <taxon>Candidatus Vecturitrichaceae</taxon>
        <taxon>Candidatus Vecturithrix</taxon>
    </lineage>
</organism>
<dbReference type="STRING" id="1499967.U27_05772"/>
<proteinExistence type="predicted"/>
<reference evidence="1" key="1">
    <citation type="journal article" date="2015" name="PeerJ">
        <title>First genomic representation of candidate bacterial phylum KSB3 points to enhanced environmental sensing as a trigger of wastewater bulking.</title>
        <authorList>
            <person name="Sekiguchi Y."/>
            <person name="Ohashi A."/>
            <person name="Parks D.H."/>
            <person name="Yamauchi T."/>
            <person name="Tyson G.W."/>
            <person name="Hugenholtz P."/>
        </authorList>
    </citation>
    <scope>NUCLEOTIDE SEQUENCE [LARGE SCALE GENOMIC DNA]</scope>
</reference>
<accession>A0A081C2J2</accession>
<evidence type="ECO:0008006" key="3">
    <source>
        <dbReference type="Google" id="ProtNLM"/>
    </source>
</evidence>
<dbReference type="AlphaFoldDB" id="A0A081C2J2"/>
<dbReference type="Proteomes" id="UP000030661">
    <property type="component" value="Unassembled WGS sequence"/>
</dbReference>
<evidence type="ECO:0000313" key="1">
    <source>
        <dbReference type="EMBL" id="GAK58797.1"/>
    </source>
</evidence>
<sequence length="93" mass="11045">MKHPPLNQEEQDWLDSYERDEWVSINNAETRKKYQAIAQSTLHAERQVKISLSERDWTLIQEKAMREGLSYQAFMRSVLHKYITGRLTEHPGT</sequence>